<proteinExistence type="predicted"/>
<feature type="compositionally biased region" description="Basic residues" evidence="1">
    <location>
        <begin position="27"/>
        <end position="45"/>
    </location>
</feature>
<feature type="region of interest" description="Disordered" evidence="1">
    <location>
        <begin position="1"/>
        <end position="52"/>
    </location>
</feature>
<evidence type="ECO:0000313" key="2">
    <source>
        <dbReference type="EMBL" id="CAK0845247.1"/>
    </source>
</evidence>
<gene>
    <name evidence="2" type="ORF">PCOR1329_LOCUS39094</name>
</gene>
<keyword evidence="3" id="KW-1185">Reference proteome</keyword>
<evidence type="ECO:0000256" key="1">
    <source>
        <dbReference type="SAM" id="MobiDB-lite"/>
    </source>
</evidence>
<organism evidence="2 3">
    <name type="scientific">Prorocentrum cordatum</name>
    <dbReference type="NCBI Taxonomy" id="2364126"/>
    <lineage>
        <taxon>Eukaryota</taxon>
        <taxon>Sar</taxon>
        <taxon>Alveolata</taxon>
        <taxon>Dinophyceae</taxon>
        <taxon>Prorocentrales</taxon>
        <taxon>Prorocentraceae</taxon>
        <taxon>Prorocentrum</taxon>
    </lineage>
</organism>
<name>A0ABN9TJ75_9DINO</name>
<dbReference type="EMBL" id="CAUYUJ010014725">
    <property type="protein sequence ID" value="CAK0845247.1"/>
    <property type="molecule type" value="Genomic_DNA"/>
</dbReference>
<feature type="non-terminal residue" evidence="2">
    <location>
        <position position="205"/>
    </location>
</feature>
<feature type="region of interest" description="Disordered" evidence="1">
    <location>
        <begin position="151"/>
        <end position="205"/>
    </location>
</feature>
<sequence length="205" mass="22384">MLLRRPSAKHAADMSTKSSCPLERTPKPRMAKPPRRRRRRQRRPCLRTNLSSSRRDFDPTVILDKSVTTGAVLLGKGTGGGSDANTLIPFISVPFPWLLLPSLIRYCSESCFMRLFSLCFLLFPTRFGSLATAVAVGTSGTSWKQVARNKASNAFSTQRRSTQPRTSIPRCGGAAQANTKSAASGRSGGASQRSMAAQLDPKRRL</sequence>
<evidence type="ECO:0000313" key="3">
    <source>
        <dbReference type="Proteomes" id="UP001189429"/>
    </source>
</evidence>
<comment type="caution">
    <text evidence="2">The sequence shown here is derived from an EMBL/GenBank/DDBJ whole genome shotgun (WGS) entry which is preliminary data.</text>
</comment>
<protein>
    <submittedName>
        <fullName evidence="2">Uncharacterized protein</fullName>
    </submittedName>
</protein>
<feature type="compositionally biased region" description="Low complexity" evidence="1">
    <location>
        <begin position="181"/>
        <end position="198"/>
    </location>
</feature>
<accession>A0ABN9TJ75</accession>
<feature type="compositionally biased region" description="Polar residues" evidence="1">
    <location>
        <begin position="151"/>
        <end position="166"/>
    </location>
</feature>
<feature type="non-terminal residue" evidence="2">
    <location>
        <position position="1"/>
    </location>
</feature>
<reference evidence="2" key="1">
    <citation type="submission" date="2023-10" db="EMBL/GenBank/DDBJ databases">
        <authorList>
            <person name="Chen Y."/>
            <person name="Shah S."/>
            <person name="Dougan E. K."/>
            <person name="Thang M."/>
            <person name="Chan C."/>
        </authorList>
    </citation>
    <scope>NUCLEOTIDE SEQUENCE [LARGE SCALE GENOMIC DNA]</scope>
</reference>
<dbReference type="Proteomes" id="UP001189429">
    <property type="component" value="Unassembled WGS sequence"/>
</dbReference>